<name>A0A261G3D3_9BIFI</name>
<dbReference type="KEGG" id="beu:BE0216_05655"/>
<keyword evidence="2" id="KW-0812">Transmembrane</keyword>
<keyword evidence="6" id="KW-1185">Reference proteome</keyword>
<evidence type="ECO:0000256" key="2">
    <source>
        <dbReference type="SAM" id="Phobius"/>
    </source>
</evidence>
<accession>A0A261G3D3</accession>
<dbReference type="EMBL" id="CP062938">
    <property type="protein sequence ID" value="QOL32007.1"/>
    <property type="molecule type" value="Genomic_DNA"/>
</dbReference>
<feature type="compositionally biased region" description="Polar residues" evidence="1">
    <location>
        <begin position="400"/>
        <end position="411"/>
    </location>
</feature>
<reference evidence="3 5" key="1">
    <citation type="journal article" date="2017" name="BMC Genomics">
        <title>Comparative genomic and phylogenomic analyses of the Bifidobacteriaceae family.</title>
        <authorList>
            <person name="Lugli G.A."/>
            <person name="Milani C."/>
            <person name="Turroni F."/>
            <person name="Duranti S."/>
            <person name="Mancabelli L."/>
            <person name="Mangifesta M."/>
            <person name="Ferrario C."/>
            <person name="Modesto M."/>
            <person name="Mattarelli P."/>
            <person name="Jiri K."/>
            <person name="van Sinderen D."/>
            <person name="Ventura M."/>
        </authorList>
    </citation>
    <scope>NUCLEOTIDE SEQUENCE [LARGE SCALE GENOMIC DNA]</scope>
    <source>
        <strain evidence="3 5">DSM 100216</strain>
    </source>
</reference>
<keyword evidence="2" id="KW-0472">Membrane</keyword>
<dbReference type="Proteomes" id="UP000216057">
    <property type="component" value="Unassembled WGS sequence"/>
</dbReference>
<dbReference type="OrthoDB" id="3233348at2"/>
<dbReference type="RefSeq" id="WP_094637362.1">
    <property type="nucleotide sequence ID" value="NZ_CP062938.1"/>
</dbReference>
<feature type="region of interest" description="Disordered" evidence="1">
    <location>
        <begin position="389"/>
        <end position="411"/>
    </location>
</feature>
<keyword evidence="2" id="KW-1133">Transmembrane helix</keyword>
<dbReference type="Gene3D" id="3.30.565.10">
    <property type="entry name" value="Histidine kinase-like ATPase, C-terminal domain"/>
    <property type="match status" value="1"/>
</dbReference>
<evidence type="ECO:0000313" key="4">
    <source>
        <dbReference type="EMBL" id="QOL32007.1"/>
    </source>
</evidence>
<evidence type="ECO:0000313" key="3">
    <source>
        <dbReference type="EMBL" id="OZG65942.1"/>
    </source>
</evidence>
<keyword evidence="3" id="KW-0808">Transferase</keyword>
<feature type="transmembrane region" description="Helical" evidence="2">
    <location>
        <begin position="97"/>
        <end position="120"/>
    </location>
</feature>
<dbReference type="AlphaFoldDB" id="A0A261G3D3"/>
<gene>
    <name evidence="4" type="ORF">BE0216_05655</name>
    <name evidence="3" type="ORF">BEUL_1840</name>
</gene>
<feature type="transmembrane region" description="Helical" evidence="2">
    <location>
        <begin position="126"/>
        <end position="149"/>
    </location>
</feature>
<reference evidence="4 6" key="2">
    <citation type="submission" date="2020-10" db="EMBL/GenBank/DDBJ databases">
        <title>Genome sequencing of Bifidobacterium eulemuris_DSMZ_100216.</title>
        <authorList>
            <person name="Kim J."/>
        </authorList>
    </citation>
    <scope>NUCLEOTIDE SEQUENCE [LARGE SCALE GENOMIC DNA]</scope>
    <source>
        <strain evidence="4 6">DSM 100216</strain>
    </source>
</reference>
<dbReference type="GO" id="GO:0016301">
    <property type="term" value="F:kinase activity"/>
    <property type="evidence" value="ECO:0007669"/>
    <property type="project" value="UniProtKB-KW"/>
</dbReference>
<protein>
    <submittedName>
        <fullName evidence="3">Signal transduction histidine kinase</fullName>
    </submittedName>
</protein>
<keyword evidence="3" id="KW-0418">Kinase</keyword>
<evidence type="ECO:0000256" key="1">
    <source>
        <dbReference type="SAM" id="MobiDB-lite"/>
    </source>
</evidence>
<dbReference type="Proteomes" id="UP000593943">
    <property type="component" value="Chromosome"/>
</dbReference>
<proteinExistence type="predicted"/>
<sequence length="411" mass="44683">MAVRNSILFKERTLYCAISWLFAIGIIADWANTLGATPLLHAENLIVVMLLLFLPLRPVIFASIIVVVCFVLAFAPFPSAGVYWLQASPVWLASAVLGKHIANVIIPSCAFVLFQSLIIVGSATQLWWVSSFAATMQPVIVAWGIGALIGQMTRNERERAAAEIQNQQRAHQLEMLHVLHDSVANNLVYALARLRSFQSNTPAGNNLKDVGEIADVLALSLHELRQQVIIPTRRKLDLTDARPISSVQSPGPTPESTEHTLLQTIQSAAHRLHEQGFIGMPQVIGQVEHLTPSRIELISHCVREVGGNIIKYGMPGPYALAIDTDEQTISILSSNRCSTPHPHEQSSKFTDIDAGTSTGLRLITEEISRAGGTVSTSQESGEWTIFISIPSGSHPPVPSESFNSSDNGSEA</sequence>
<organism evidence="3 5">
    <name type="scientific">Bifidobacterium eulemuris</name>
    <dbReference type="NCBI Taxonomy" id="1765219"/>
    <lineage>
        <taxon>Bacteria</taxon>
        <taxon>Bacillati</taxon>
        <taxon>Actinomycetota</taxon>
        <taxon>Actinomycetes</taxon>
        <taxon>Bifidobacteriales</taxon>
        <taxon>Bifidobacteriaceae</taxon>
        <taxon>Bifidobacterium</taxon>
    </lineage>
</organism>
<dbReference type="EMBL" id="MWWZ01000010">
    <property type="protein sequence ID" value="OZG65942.1"/>
    <property type="molecule type" value="Genomic_DNA"/>
</dbReference>
<dbReference type="InterPro" id="IPR036890">
    <property type="entry name" value="HATPase_C_sf"/>
</dbReference>
<evidence type="ECO:0000313" key="5">
    <source>
        <dbReference type="Proteomes" id="UP000216057"/>
    </source>
</evidence>
<feature type="transmembrane region" description="Helical" evidence="2">
    <location>
        <begin position="12"/>
        <end position="31"/>
    </location>
</feature>
<feature type="transmembrane region" description="Helical" evidence="2">
    <location>
        <begin position="59"/>
        <end position="85"/>
    </location>
</feature>
<evidence type="ECO:0000313" key="6">
    <source>
        <dbReference type="Proteomes" id="UP000593943"/>
    </source>
</evidence>